<comment type="caution">
    <text evidence="1">The sequence shown here is derived from an EMBL/GenBank/DDBJ whole genome shotgun (WGS) entry which is preliminary data.</text>
</comment>
<reference evidence="2" key="1">
    <citation type="journal article" date="2019" name="Int. J. Syst. Evol. Microbiol.">
        <title>The Global Catalogue of Microorganisms (GCM) 10K type strain sequencing project: providing services to taxonomists for standard genome sequencing and annotation.</title>
        <authorList>
            <consortium name="The Broad Institute Genomics Platform"/>
            <consortium name="The Broad Institute Genome Sequencing Center for Infectious Disease"/>
            <person name="Wu L."/>
            <person name="Ma J."/>
        </authorList>
    </citation>
    <scope>NUCLEOTIDE SEQUENCE [LARGE SCALE GENOMIC DNA]</scope>
    <source>
        <strain evidence="2">JCM 9651</strain>
    </source>
</reference>
<proteinExistence type="predicted"/>
<gene>
    <name evidence="1" type="ORF">GCM10020367_56250</name>
</gene>
<sequence length="95" mass="10114">MAWASWTTTGVFTGPGGVRTDEAGVITGELDVHTTWFGSQAQVAVQYSGASDWFTVSGSPVDCPSERDSRNLHELVIEGVRAGALETVPRRFSGV</sequence>
<evidence type="ECO:0000313" key="2">
    <source>
        <dbReference type="Proteomes" id="UP001499990"/>
    </source>
</evidence>
<organism evidence="1 2">
    <name type="scientific">Streptomyces sannanensis</name>
    <dbReference type="NCBI Taxonomy" id="285536"/>
    <lineage>
        <taxon>Bacteria</taxon>
        <taxon>Bacillati</taxon>
        <taxon>Actinomycetota</taxon>
        <taxon>Actinomycetes</taxon>
        <taxon>Kitasatosporales</taxon>
        <taxon>Streptomycetaceae</taxon>
        <taxon>Streptomyces</taxon>
    </lineage>
</organism>
<protein>
    <submittedName>
        <fullName evidence="1">Uncharacterized protein</fullName>
    </submittedName>
</protein>
<keyword evidence="2" id="KW-1185">Reference proteome</keyword>
<dbReference type="RefSeq" id="WP_345042708.1">
    <property type="nucleotide sequence ID" value="NZ_BAAAYL010000001.1"/>
</dbReference>
<dbReference type="Proteomes" id="UP001499990">
    <property type="component" value="Unassembled WGS sequence"/>
</dbReference>
<accession>A0ABP6SJQ1</accession>
<dbReference type="EMBL" id="BAAAYL010000001">
    <property type="protein sequence ID" value="GAA3378089.1"/>
    <property type="molecule type" value="Genomic_DNA"/>
</dbReference>
<evidence type="ECO:0000313" key="1">
    <source>
        <dbReference type="EMBL" id="GAA3378089.1"/>
    </source>
</evidence>
<name>A0ABP6SJQ1_9ACTN</name>